<evidence type="ECO:0000256" key="1">
    <source>
        <dbReference type="ARBA" id="ARBA00022723"/>
    </source>
</evidence>
<evidence type="ECO:0000313" key="3">
    <source>
        <dbReference type="EMBL" id="PRQ02559.1"/>
    </source>
</evidence>
<dbReference type="GO" id="GO:0006749">
    <property type="term" value="P:glutathione metabolic process"/>
    <property type="evidence" value="ECO:0007669"/>
    <property type="project" value="InterPro"/>
</dbReference>
<evidence type="ECO:0000313" key="4">
    <source>
        <dbReference type="Proteomes" id="UP000237968"/>
    </source>
</evidence>
<dbReference type="InterPro" id="IPR051682">
    <property type="entry name" value="Mito_Persulfide_Diox"/>
</dbReference>
<keyword evidence="1" id="KW-0479">Metal-binding</keyword>
<keyword evidence="4" id="KW-1185">Reference proteome</keyword>
<sequence length="301" mass="33509">MDIEAFYDDATSTLTYVVSDPASRDAVVIDPVLDYDPAASRVSYESVDRVSAYLREHQLNLRLILETHAHADHLSGSRELKQRFGAARTGVGAKITMVQEVFKEVFDLPKDFPTDGRQFDRLFEDREQVEAGSLRFEVIFTPGHTPACVCYLFGDALFTGDTMFMPDMGTGRCDFPAGSAGDLYDSITSRIYTLPDDTRIFVGHDYQPGGRALAYETSVGEQKRTNKQLPADRSRAEFVEFRTTRDAGLSTPRLLFQSVQVNVDAGALPDPAANETRYLKIPINAFRPQPADPEAITEESM</sequence>
<dbReference type="EC" id="3.-.-.-" evidence="3"/>
<dbReference type="InterPro" id="IPR036866">
    <property type="entry name" value="RibonucZ/Hydroxyglut_hydro"/>
</dbReference>
<dbReference type="OrthoDB" id="9784009at2"/>
<dbReference type="CDD" id="cd07724">
    <property type="entry name" value="POD-like_MBL-fold"/>
    <property type="match status" value="1"/>
</dbReference>
<dbReference type="Gene3D" id="3.60.15.10">
    <property type="entry name" value="Ribonuclease Z/Hydroxyacylglutathione hydrolase-like"/>
    <property type="match status" value="1"/>
</dbReference>
<dbReference type="RefSeq" id="WP_106391625.1">
    <property type="nucleotide sequence ID" value="NZ_PVNK01000114.1"/>
</dbReference>
<dbReference type="EMBL" id="PVNK01000114">
    <property type="protein sequence ID" value="PRQ02559.1"/>
    <property type="molecule type" value="Genomic_DNA"/>
</dbReference>
<proteinExistence type="predicted"/>
<dbReference type="PANTHER" id="PTHR43084">
    <property type="entry name" value="PERSULFIDE DIOXYGENASE ETHE1"/>
    <property type="match status" value="1"/>
</dbReference>
<dbReference type="GO" id="GO:0070813">
    <property type="term" value="P:hydrogen sulfide metabolic process"/>
    <property type="evidence" value="ECO:0007669"/>
    <property type="project" value="TreeGrafter"/>
</dbReference>
<feature type="domain" description="Metallo-beta-lactamase" evidence="2">
    <location>
        <begin position="12"/>
        <end position="204"/>
    </location>
</feature>
<dbReference type="PANTHER" id="PTHR43084:SF1">
    <property type="entry name" value="PERSULFIDE DIOXYGENASE ETHE1, MITOCHONDRIAL"/>
    <property type="match status" value="1"/>
</dbReference>
<dbReference type="Pfam" id="PF00753">
    <property type="entry name" value="Lactamase_B"/>
    <property type="match status" value="1"/>
</dbReference>
<dbReference type="GO" id="GO:0050313">
    <property type="term" value="F:sulfur dioxygenase activity"/>
    <property type="evidence" value="ECO:0007669"/>
    <property type="project" value="InterPro"/>
</dbReference>
<reference evidence="3 4" key="1">
    <citation type="submission" date="2018-03" db="EMBL/GenBank/DDBJ databases">
        <title>Draft Genome Sequences of the Obligatory Marine Myxobacteria Enhygromyxa salina SWB005.</title>
        <authorList>
            <person name="Poehlein A."/>
            <person name="Moghaddam J.A."/>
            <person name="Harms H."/>
            <person name="Alanjari M."/>
            <person name="Koenig G.M."/>
            <person name="Daniel R."/>
            <person name="Schaeberle T.F."/>
        </authorList>
    </citation>
    <scope>NUCLEOTIDE SEQUENCE [LARGE SCALE GENOMIC DNA]</scope>
    <source>
        <strain evidence="3 4">SWB005</strain>
    </source>
</reference>
<dbReference type="InterPro" id="IPR001279">
    <property type="entry name" value="Metallo-B-lactamas"/>
</dbReference>
<dbReference type="GO" id="GO:0046872">
    <property type="term" value="F:metal ion binding"/>
    <property type="evidence" value="ECO:0007669"/>
    <property type="project" value="UniProtKB-KW"/>
</dbReference>
<accession>A0A2S9YBU0</accession>
<protein>
    <submittedName>
        <fullName evidence="3">Beta-lactamase hydrolase-like protein</fullName>
        <ecNumber evidence="3">3.-.-.-</ecNumber>
    </submittedName>
</protein>
<comment type="caution">
    <text evidence="3">The sequence shown here is derived from an EMBL/GenBank/DDBJ whole genome shotgun (WGS) entry which is preliminary data.</text>
</comment>
<name>A0A2S9YBU0_9BACT</name>
<dbReference type="Proteomes" id="UP000237968">
    <property type="component" value="Unassembled WGS sequence"/>
</dbReference>
<dbReference type="SUPFAM" id="SSF56281">
    <property type="entry name" value="Metallo-hydrolase/oxidoreductase"/>
    <property type="match status" value="1"/>
</dbReference>
<gene>
    <name evidence="3" type="primary">blh</name>
    <name evidence="3" type="ORF">ENSA5_22040</name>
</gene>
<organism evidence="3 4">
    <name type="scientific">Enhygromyxa salina</name>
    <dbReference type="NCBI Taxonomy" id="215803"/>
    <lineage>
        <taxon>Bacteria</taxon>
        <taxon>Pseudomonadati</taxon>
        <taxon>Myxococcota</taxon>
        <taxon>Polyangia</taxon>
        <taxon>Nannocystales</taxon>
        <taxon>Nannocystaceae</taxon>
        <taxon>Enhygromyxa</taxon>
    </lineage>
</organism>
<dbReference type="SMART" id="SM00849">
    <property type="entry name" value="Lactamase_B"/>
    <property type="match status" value="1"/>
</dbReference>
<dbReference type="AlphaFoldDB" id="A0A2S9YBU0"/>
<dbReference type="InterPro" id="IPR044528">
    <property type="entry name" value="POD-like_MBL-fold"/>
</dbReference>
<keyword evidence="3" id="KW-0378">Hydrolase</keyword>
<evidence type="ECO:0000259" key="2">
    <source>
        <dbReference type="SMART" id="SM00849"/>
    </source>
</evidence>
<dbReference type="GO" id="GO:0016787">
    <property type="term" value="F:hydrolase activity"/>
    <property type="evidence" value="ECO:0007669"/>
    <property type="project" value="UniProtKB-KW"/>
</dbReference>